<dbReference type="EMBL" id="CAJFDI010000005">
    <property type="protein sequence ID" value="CAD5231304.1"/>
    <property type="molecule type" value="Genomic_DNA"/>
</dbReference>
<dbReference type="OrthoDB" id="5801727at2759"/>
<evidence type="ECO:0000259" key="3">
    <source>
        <dbReference type="Pfam" id="PF00026"/>
    </source>
</evidence>
<comment type="similarity">
    <text evidence="1">Belongs to the peptidase A1 family.</text>
</comment>
<reference evidence="4" key="1">
    <citation type="submission" date="2020-09" db="EMBL/GenBank/DDBJ databases">
        <authorList>
            <person name="Kikuchi T."/>
        </authorList>
    </citation>
    <scope>NUCLEOTIDE SEQUENCE</scope>
    <source>
        <strain evidence="4">Ka4C1</strain>
    </source>
</reference>
<dbReference type="Proteomes" id="UP000659654">
    <property type="component" value="Unassembled WGS sequence"/>
</dbReference>
<dbReference type="Proteomes" id="UP000582659">
    <property type="component" value="Unassembled WGS sequence"/>
</dbReference>
<evidence type="ECO:0000313" key="5">
    <source>
        <dbReference type="Proteomes" id="UP000659654"/>
    </source>
</evidence>
<dbReference type="PANTHER" id="PTHR47966">
    <property type="entry name" value="BETA-SITE APP-CLEAVING ENZYME, ISOFORM A-RELATED"/>
    <property type="match status" value="1"/>
</dbReference>
<dbReference type="Pfam" id="PF00026">
    <property type="entry name" value="Asp"/>
    <property type="match status" value="1"/>
</dbReference>
<feature type="domain" description="Peptidase A1" evidence="3">
    <location>
        <begin position="363"/>
        <end position="549"/>
    </location>
</feature>
<keyword evidence="5" id="KW-1185">Reference proteome</keyword>
<dbReference type="InterPro" id="IPR021109">
    <property type="entry name" value="Peptidase_aspartic_dom_sf"/>
</dbReference>
<keyword evidence="2" id="KW-0732">Signal</keyword>
<dbReference type="InterPro" id="IPR001461">
    <property type="entry name" value="Aspartic_peptidase_A1"/>
</dbReference>
<dbReference type="GO" id="GO:0004190">
    <property type="term" value="F:aspartic-type endopeptidase activity"/>
    <property type="evidence" value="ECO:0007669"/>
    <property type="project" value="InterPro"/>
</dbReference>
<organism evidence="4 5">
    <name type="scientific">Bursaphelenchus xylophilus</name>
    <name type="common">Pinewood nematode worm</name>
    <name type="synonym">Aphelenchoides xylophilus</name>
    <dbReference type="NCBI Taxonomy" id="6326"/>
    <lineage>
        <taxon>Eukaryota</taxon>
        <taxon>Metazoa</taxon>
        <taxon>Ecdysozoa</taxon>
        <taxon>Nematoda</taxon>
        <taxon>Chromadorea</taxon>
        <taxon>Rhabditida</taxon>
        <taxon>Tylenchina</taxon>
        <taxon>Tylenchomorpha</taxon>
        <taxon>Aphelenchoidea</taxon>
        <taxon>Aphelenchoididae</taxon>
        <taxon>Bursaphelenchus</taxon>
    </lineage>
</organism>
<name>A0A7I8X5H3_BURXY</name>
<proteinExistence type="inferred from homology"/>
<dbReference type="PANTHER" id="PTHR47966:SF75">
    <property type="entry name" value="ENDOPEPTIDASE (CTSD), PUTATIVE (AFU_ORTHOLOGUE AFUA_4G07040)-RELATED"/>
    <property type="match status" value="1"/>
</dbReference>
<protein>
    <submittedName>
        <fullName evidence="4">(pine wood nematode) hypothetical protein</fullName>
    </submittedName>
</protein>
<dbReference type="SMR" id="A0A7I8X5H3"/>
<feature type="signal peptide" evidence="2">
    <location>
        <begin position="1"/>
        <end position="17"/>
    </location>
</feature>
<dbReference type="AlphaFoldDB" id="A0A7I8X5H3"/>
<comment type="caution">
    <text evidence="4">The sequence shown here is derived from an EMBL/GenBank/DDBJ whole genome shotgun (WGS) entry which is preliminary data.</text>
</comment>
<sequence length="665" mass="74502">MRSSVILPLFFITATNADFAFNSNTEFSYPLYFNFKIGNDNSDVKVQVDTNRPYTLVLHEECFHCPMYFKDNYRYSEKKTGGSFVENFTSPSDGIREGAFYSDKLKFSTLSLDVKLAVVSNGYPSIDYYPGVLGLKPSTDDEKSVVKRLMNELSEQQIVIQDGRHYVLKDFRRVRDDNLASISFGKYEGDACGNFTFTKTLDNSSWRIRADVTVDSKLRPNQTIAFNVGGETLFPKDLFRDRIDNKTFAKQSELPTISFKIDDQVYQITPEDYATFVDDLVKYKGDVRHIPDGSDADFVFGTDLLQHHCLALTANKDFTELRIGFAPNYGRKPLARDLGVLDKVADFVLRYNDAQGILRPPYIPLSVGGDKRPAKFLLDLESADSFVFGKACRKPMSCSINEHKYVYSPRTEKSGPFGVVMNGGTFTGDLHEDSLKIGNLNIALSLGVINNGSRDANVNWDGVLGLRPDGGDGSSTVSKIMRNLSAKQIIIQEGVHPVQRKDKQMPTRSMGAVTFGIYQDNQTCGIFNRVNTADNINWNIIANVKIGNQLLRLQRIAFLPGRSTEIPHPFLGKYFKEGGDESDQDYPSISFGIGSVSYTITKEDYASYNAGDQKYRPFLNSARGKDYDFGFGSDFLQHYCLILLNDRGTLQVGLAENNGASQKKN</sequence>
<dbReference type="GO" id="GO:0006508">
    <property type="term" value="P:proteolysis"/>
    <property type="evidence" value="ECO:0007669"/>
    <property type="project" value="InterPro"/>
</dbReference>
<feature type="chain" id="PRO_5035412532" evidence="2">
    <location>
        <begin position="18"/>
        <end position="665"/>
    </location>
</feature>
<dbReference type="SUPFAM" id="SSF50630">
    <property type="entry name" value="Acid proteases"/>
    <property type="match status" value="2"/>
</dbReference>
<evidence type="ECO:0000256" key="2">
    <source>
        <dbReference type="SAM" id="SignalP"/>
    </source>
</evidence>
<dbReference type="EMBL" id="CAJFCV020000005">
    <property type="protein sequence ID" value="CAG9122448.1"/>
    <property type="molecule type" value="Genomic_DNA"/>
</dbReference>
<dbReference type="Gene3D" id="2.40.70.10">
    <property type="entry name" value="Acid Proteases"/>
    <property type="match status" value="4"/>
</dbReference>
<evidence type="ECO:0000313" key="4">
    <source>
        <dbReference type="EMBL" id="CAD5231304.1"/>
    </source>
</evidence>
<gene>
    <name evidence="4" type="ORF">BXYJ_LOCUS11414</name>
</gene>
<evidence type="ECO:0000256" key="1">
    <source>
        <dbReference type="ARBA" id="ARBA00007447"/>
    </source>
</evidence>
<accession>A0A7I8X5H3</accession>
<dbReference type="InterPro" id="IPR033121">
    <property type="entry name" value="PEPTIDASE_A1"/>
</dbReference>